<accession>A0A8J5UZ66</accession>
<dbReference type="Pfam" id="PF23598">
    <property type="entry name" value="LRR_14"/>
    <property type="match status" value="1"/>
</dbReference>
<keyword evidence="1" id="KW-0677">Repeat</keyword>
<dbReference type="PANTHER" id="PTHR48006">
    <property type="entry name" value="LEUCINE-RICH REPEAT-CONTAINING PROTEIN DDB_G0281931-RELATED"/>
    <property type="match status" value="1"/>
</dbReference>
<dbReference type="EMBL" id="JAAALK010001469">
    <property type="protein sequence ID" value="KAG8042840.1"/>
    <property type="molecule type" value="Genomic_DNA"/>
</dbReference>
<dbReference type="GO" id="GO:0005886">
    <property type="term" value="C:plasma membrane"/>
    <property type="evidence" value="ECO:0007669"/>
    <property type="project" value="TreeGrafter"/>
</dbReference>
<feature type="chain" id="PRO_5035256808" description="Disease resistance R13L4/SHOC-2-like LRR domain-containing protein" evidence="2">
    <location>
        <begin position="33"/>
        <end position="311"/>
    </location>
</feature>
<dbReference type="InterPro" id="IPR055414">
    <property type="entry name" value="LRR_R13L4/SHOC2-like"/>
</dbReference>
<organism evidence="4 5">
    <name type="scientific">Zizania palustris</name>
    <name type="common">Northern wild rice</name>
    <dbReference type="NCBI Taxonomy" id="103762"/>
    <lineage>
        <taxon>Eukaryota</taxon>
        <taxon>Viridiplantae</taxon>
        <taxon>Streptophyta</taxon>
        <taxon>Embryophyta</taxon>
        <taxon>Tracheophyta</taxon>
        <taxon>Spermatophyta</taxon>
        <taxon>Magnoliopsida</taxon>
        <taxon>Liliopsida</taxon>
        <taxon>Poales</taxon>
        <taxon>Poaceae</taxon>
        <taxon>BOP clade</taxon>
        <taxon>Oryzoideae</taxon>
        <taxon>Oryzeae</taxon>
        <taxon>Zizaniinae</taxon>
        <taxon>Zizania</taxon>
    </lineage>
</organism>
<dbReference type="InterPro" id="IPR001611">
    <property type="entry name" value="Leu-rich_rpt"/>
</dbReference>
<dbReference type="PANTHER" id="PTHR48006:SF34">
    <property type="entry name" value="OS08G0203700 PROTEIN"/>
    <property type="match status" value="1"/>
</dbReference>
<evidence type="ECO:0000313" key="5">
    <source>
        <dbReference type="Proteomes" id="UP000729402"/>
    </source>
</evidence>
<evidence type="ECO:0000256" key="1">
    <source>
        <dbReference type="ARBA" id="ARBA00022737"/>
    </source>
</evidence>
<evidence type="ECO:0000259" key="3">
    <source>
        <dbReference type="Pfam" id="PF23598"/>
    </source>
</evidence>
<sequence length="311" mass="34422">MQRRRRHCVGGVSVQLVWLLALVWSWRMLVEAQQAPKTDPIEVAALNTIFGRWGLKASSEWNISGDPCSGFASDGTNWDHYPNITPFIKCVCSYNNNTVCHITRLGCFFTWRLRELNVIGPIPSELQNLTYLVNLDMGRNYLTGAIPPFIGTFSQMQYLSLGSSALSGPLPKELGNLTNLISLGLSMSNFTGELPEELGNMTNLQQMYVEGCGLSGPLPSTFSKLKNLKILRVSDNEFTGKIPDYLGSLPNLEELRLGDIVNGSSSLAFISNLASLSLLILRNCRISVLKTFSGKADTDQYIRVSCLMEKI</sequence>
<evidence type="ECO:0000256" key="2">
    <source>
        <dbReference type="SAM" id="SignalP"/>
    </source>
</evidence>
<dbReference type="Proteomes" id="UP000729402">
    <property type="component" value="Unassembled WGS sequence"/>
</dbReference>
<keyword evidence="2" id="KW-0732">Signal</keyword>
<evidence type="ECO:0000313" key="4">
    <source>
        <dbReference type="EMBL" id="KAG8042840.1"/>
    </source>
</evidence>
<comment type="caution">
    <text evidence="4">The sequence shown here is derived from an EMBL/GenBank/DDBJ whole genome shotgun (WGS) entry which is preliminary data.</text>
</comment>
<feature type="domain" description="Disease resistance R13L4/SHOC-2-like LRR" evidence="3">
    <location>
        <begin position="172"/>
        <end position="279"/>
    </location>
</feature>
<reference evidence="4" key="1">
    <citation type="journal article" date="2021" name="bioRxiv">
        <title>Whole Genome Assembly and Annotation of Northern Wild Rice, Zizania palustris L., Supports a Whole Genome Duplication in the Zizania Genus.</title>
        <authorList>
            <person name="Haas M."/>
            <person name="Kono T."/>
            <person name="Macchietto M."/>
            <person name="Millas R."/>
            <person name="McGilp L."/>
            <person name="Shao M."/>
            <person name="Duquette J."/>
            <person name="Hirsch C.N."/>
            <person name="Kimball J."/>
        </authorList>
    </citation>
    <scope>NUCLEOTIDE SEQUENCE</scope>
    <source>
        <tissue evidence="4">Fresh leaf tissue</tissue>
    </source>
</reference>
<protein>
    <recommendedName>
        <fullName evidence="3">Disease resistance R13L4/SHOC-2-like LRR domain-containing protein</fullName>
    </recommendedName>
</protein>
<gene>
    <name evidence="4" type="ORF">GUJ93_ZPchr0088g33637</name>
</gene>
<dbReference type="InterPro" id="IPR051824">
    <property type="entry name" value="LRR_Rcpt-Like_S/T_Kinase"/>
</dbReference>
<dbReference type="OrthoDB" id="671703at2759"/>
<feature type="signal peptide" evidence="2">
    <location>
        <begin position="1"/>
        <end position="32"/>
    </location>
</feature>
<dbReference type="AlphaFoldDB" id="A0A8J5UZ66"/>
<proteinExistence type="predicted"/>
<name>A0A8J5UZ66_ZIZPA</name>
<dbReference type="Pfam" id="PF00560">
    <property type="entry name" value="LRR_1"/>
    <property type="match status" value="1"/>
</dbReference>
<reference evidence="4" key="2">
    <citation type="submission" date="2021-02" db="EMBL/GenBank/DDBJ databases">
        <authorList>
            <person name="Kimball J.A."/>
            <person name="Haas M.W."/>
            <person name="Macchietto M."/>
            <person name="Kono T."/>
            <person name="Duquette J."/>
            <person name="Shao M."/>
        </authorList>
    </citation>
    <scope>NUCLEOTIDE SEQUENCE</scope>
    <source>
        <tissue evidence="4">Fresh leaf tissue</tissue>
    </source>
</reference>
<dbReference type="FunFam" id="3.80.10.10:FF:001380">
    <property type="entry name" value="Os05g0256100 protein"/>
    <property type="match status" value="1"/>
</dbReference>
<keyword evidence="5" id="KW-1185">Reference proteome</keyword>